<dbReference type="InterPro" id="IPR014782">
    <property type="entry name" value="Peptidase_M1_dom"/>
</dbReference>
<dbReference type="GO" id="GO:0042277">
    <property type="term" value="F:peptide binding"/>
    <property type="evidence" value="ECO:0007669"/>
    <property type="project" value="TreeGrafter"/>
</dbReference>
<evidence type="ECO:0000256" key="1">
    <source>
        <dbReference type="ARBA" id="ARBA00004606"/>
    </source>
</evidence>
<dbReference type="PANTHER" id="PTHR11533">
    <property type="entry name" value="PROTEASE M1 ZINC METALLOPROTEASE"/>
    <property type="match status" value="1"/>
</dbReference>
<dbReference type="InterPro" id="IPR050344">
    <property type="entry name" value="Peptidase_M1_aminopeptidases"/>
</dbReference>
<evidence type="ECO:0000256" key="12">
    <source>
        <dbReference type="ARBA" id="ARBA00023180"/>
    </source>
</evidence>
<protein>
    <recommendedName>
        <fullName evidence="15">Aminopeptidase</fullName>
        <ecNumber evidence="15">3.4.11.-</ecNumber>
    </recommendedName>
</protein>
<evidence type="ECO:0000313" key="20">
    <source>
        <dbReference type="Proteomes" id="UP000275408"/>
    </source>
</evidence>
<evidence type="ECO:0000256" key="14">
    <source>
        <dbReference type="PIRSR" id="PIRSR634016-4"/>
    </source>
</evidence>
<dbReference type="InterPro" id="IPR034016">
    <property type="entry name" value="M1_APN-typ"/>
</dbReference>
<evidence type="ECO:0000256" key="15">
    <source>
        <dbReference type="RuleBase" id="RU364040"/>
    </source>
</evidence>
<dbReference type="Pfam" id="PF17900">
    <property type="entry name" value="Peptidase_M1_N"/>
    <property type="match status" value="1"/>
</dbReference>
<keyword evidence="3 15" id="KW-0645">Protease</keyword>
<evidence type="ECO:0000256" key="9">
    <source>
        <dbReference type="ARBA" id="ARBA00022989"/>
    </source>
</evidence>
<keyword evidence="7 13" id="KW-0862">Zinc</keyword>
<dbReference type="CDD" id="cd09601">
    <property type="entry name" value="M1_APN-Q_like"/>
    <property type="match status" value="1"/>
</dbReference>
<comment type="cofactor">
    <cofactor evidence="13 15">
        <name>Zn(2+)</name>
        <dbReference type="ChEBI" id="CHEBI:29105"/>
    </cofactor>
    <text evidence="13 15">Binds 1 zinc ion per subunit.</text>
</comment>
<dbReference type="Gene3D" id="1.10.3480.20">
    <property type="match status" value="1"/>
</dbReference>
<dbReference type="GO" id="GO:0006508">
    <property type="term" value="P:proteolysis"/>
    <property type="evidence" value="ECO:0007669"/>
    <property type="project" value="UniProtKB-KW"/>
</dbReference>
<evidence type="ECO:0000256" key="3">
    <source>
        <dbReference type="ARBA" id="ARBA00022670"/>
    </source>
</evidence>
<dbReference type="SUPFAM" id="SSF55486">
    <property type="entry name" value="Metalloproteases ('zincins'), catalytic domain"/>
    <property type="match status" value="1"/>
</dbReference>
<evidence type="ECO:0000259" key="17">
    <source>
        <dbReference type="Pfam" id="PF11838"/>
    </source>
</evidence>
<dbReference type="SUPFAM" id="SSF63737">
    <property type="entry name" value="Leukotriene A4 hydrolase N-terminal domain"/>
    <property type="match status" value="1"/>
</dbReference>
<evidence type="ECO:0000313" key="19">
    <source>
        <dbReference type="EMBL" id="RMX61120.1"/>
    </source>
</evidence>
<dbReference type="Gene3D" id="1.25.50.20">
    <property type="match status" value="1"/>
</dbReference>
<dbReference type="Gene3D" id="2.60.40.1730">
    <property type="entry name" value="tricorn interacting facor f3 domain"/>
    <property type="match status" value="1"/>
</dbReference>
<dbReference type="Gene3D" id="2.60.40.1910">
    <property type="match status" value="1"/>
</dbReference>
<evidence type="ECO:0000259" key="16">
    <source>
        <dbReference type="Pfam" id="PF01433"/>
    </source>
</evidence>
<dbReference type="FunFam" id="2.60.40.1910:FF:000003">
    <property type="entry name" value="Aminopeptidase"/>
    <property type="match status" value="1"/>
</dbReference>
<dbReference type="EC" id="3.4.11.-" evidence="15"/>
<feature type="domain" description="ERAP1-like C-terminal" evidence="17">
    <location>
        <begin position="615"/>
        <end position="838"/>
    </location>
</feature>
<keyword evidence="11 15" id="KW-0472">Membrane</keyword>
<dbReference type="PANTHER" id="PTHR11533:SF299">
    <property type="entry name" value="AMINOPEPTIDASE"/>
    <property type="match status" value="1"/>
</dbReference>
<organism evidence="19 20">
    <name type="scientific">Pocillopora damicornis</name>
    <name type="common">Cauliflower coral</name>
    <name type="synonym">Millepora damicornis</name>
    <dbReference type="NCBI Taxonomy" id="46731"/>
    <lineage>
        <taxon>Eukaryota</taxon>
        <taxon>Metazoa</taxon>
        <taxon>Cnidaria</taxon>
        <taxon>Anthozoa</taxon>
        <taxon>Hexacorallia</taxon>
        <taxon>Scleractinia</taxon>
        <taxon>Astrocoeniina</taxon>
        <taxon>Pocilloporidae</taxon>
        <taxon>Pocillopora</taxon>
    </lineage>
</organism>
<dbReference type="GO" id="GO:0043171">
    <property type="term" value="P:peptide catabolic process"/>
    <property type="evidence" value="ECO:0007669"/>
    <property type="project" value="TreeGrafter"/>
</dbReference>
<keyword evidence="15" id="KW-0031">Aminopeptidase</keyword>
<keyword evidence="10 15" id="KW-0482">Metalloprotease</keyword>
<dbReference type="FunFam" id="2.60.40.1730:FF:000001">
    <property type="entry name" value="Leucyl-cystinyl aminopeptidase"/>
    <property type="match status" value="1"/>
</dbReference>
<feature type="domain" description="Peptidase M1 membrane alanine aminopeptidase" evidence="16">
    <location>
        <begin position="306"/>
        <end position="452"/>
    </location>
</feature>
<evidence type="ECO:0000256" key="4">
    <source>
        <dbReference type="ARBA" id="ARBA00022692"/>
    </source>
</evidence>
<keyword evidence="12" id="KW-0325">Glycoprotein</keyword>
<dbReference type="GO" id="GO:0008270">
    <property type="term" value="F:zinc ion binding"/>
    <property type="evidence" value="ECO:0007669"/>
    <property type="project" value="UniProtKB-UniRule"/>
</dbReference>
<feature type="site" description="Transition state stabilizer" evidence="14">
    <location>
        <position position="388"/>
    </location>
</feature>
<evidence type="ECO:0000256" key="11">
    <source>
        <dbReference type="ARBA" id="ARBA00023136"/>
    </source>
</evidence>
<evidence type="ECO:0000256" key="5">
    <source>
        <dbReference type="ARBA" id="ARBA00022723"/>
    </source>
</evidence>
<evidence type="ECO:0000256" key="6">
    <source>
        <dbReference type="ARBA" id="ARBA00022801"/>
    </source>
</evidence>
<evidence type="ECO:0000256" key="2">
    <source>
        <dbReference type="ARBA" id="ARBA00010136"/>
    </source>
</evidence>
<dbReference type="InterPro" id="IPR045357">
    <property type="entry name" value="Aminopeptidase_N-like_N"/>
</dbReference>
<name>A0A3M6V5G3_POCDA</name>
<keyword evidence="9 15" id="KW-1133">Transmembrane helix</keyword>
<dbReference type="Pfam" id="PF11838">
    <property type="entry name" value="ERAP1_C"/>
    <property type="match status" value="2"/>
</dbReference>
<dbReference type="Pfam" id="PF01433">
    <property type="entry name" value="Peptidase_M1"/>
    <property type="match status" value="1"/>
</dbReference>
<accession>A0A3M6V5G3</accession>
<keyword evidence="8" id="KW-0735">Signal-anchor</keyword>
<keyword evidence="5 13" id="KW-0479">Metal-binding</keyword>
<dbReference type="GO" id="GO:0005615">
    <property type="term" value="C:extracellular space"/>
    <property type="evidence" value="ECO:0007669"/>
    <property type="project" value="TreeGrafter"/>
</dbReference>
<dbReference type="Gene3D" id="1.10.390.10">
    <property type="entry name" value="Neutral Protease Domain 2"/>
    <property type="match status" value="1"/>
</dbReference>
<feature type="domain" description="ERAP1-like C-terminal" evidence="17">
    <location>
        <begin position="534"/>
        <end position="592"/>
    </location>
</feature>
<dbReference type="AlphaFoldDB" id="A0A3M6V5G3"/>
<dbReference type="InterPro" id="IPR042097">
    <property type="entry name" value="Aminopeptidase_N-like_N_sf"/>
</dbReference>
<keyword evidence="6 15" id="KW-0378">Hydrolase</keyword>
<keyword evidence="4 15" id="KW-0812">Transmembrane</keyword>
<dbReference type="InterPro" id="IPR027268">
    <property type="entry name" value="Peptidase_M4/M1_CTD_sf"/>
</dbReference>
<proteinExistence type="inferred from homology"/>
<keyword evidence="20" id="KW-1185">Reference proteome</keyword>
<feature type="binding site" evidence="13">
    <location>
        <position position="325"/>
    </location>
    <ligand>
        <name>Zn(2+)</name>
        <dbReference type="ChEBI" id="CHEBI:29105"/>
        <note>catalytic</note>
    </ligand>
</feature>
<dbReference type="GO" id="GO:0070006">
    <property type="term" value="F:metalloaminopeptidase activity"/>
    <property type="evidence" value="ECO:0007669"/>
    <property type="project" value="TreeGrafter"/>
</dbReference>
<dbReference type="EMBL" id="RCHS01000078">
    <property type="protein sequence ID" value="RMX61120.1"/>
    <property type="molecule type" value="Genomic_DNA"/>
</dbReference>
<comment type="similarity">
    <text evidence="2 15">Belongs to the peptidase M1 family.</text>
</comment>
<feature type="transmembrane region" description="Helical" evidence="15">
    <location>
        <begin position="57"/>
        <end position="78"/>
    </location>
</feature>
<dbReference type="OrthoDB" id="6018855at2759"/>
<feature type="domain" description="Aminopeptidase N-like N-terminal" evidence="18">
    <location>
        <begin position="104"/>
        <end position="274"/>
    </location>
</feature>
<gene>
    <name evidence="19" type="ORF">pdam_00010537</name>
</gene>
<reference evidence="19 20" key="1">
    <citation type="journal article" date="2018" name="Sci. Rep.">
        <title>Comparative analysis of the Pocillopora damicornis genome highlights role of immune system in coral evolution.</title>
        <authorList>
            <person name="Cunning R."/>
            <person name="Bay R.A."/>
            <person name="Gillette P."/>
            <person name="Baker A.C."/>
            <person name="Traylor-Knowles N."/>
        </authorList>
    </citation>
    <scope>NUCLEOTIDE SEQUENCE [LARGE SCALE GENOMIC DNA]</scope>
    <source>
        <strain evidence="19">RSMAS</strain>
        <tissue evidence="19">Whole animal</tissue>
    </source>
</reference>
<evidence type="ECO:0000256" key="8">
    <source>
        <dbReference type="ARBA" id="ARBA00022968"/>
    </source>
</evidence>
<evidence type="ECO:0000256" key="7">
    <source>
        <dbReference type="ARBA" id="ARBA00022833"/>
    </source>
</evidence>
<comment type="caution">
    <text evidence="19">The sequence shown here is derived from an EMBL/GenBank/DDBJ whole genome shotgun (WGS) entry which is preliminary data.</text>
</comment>
<comment type="subcellular location">
    <subcellularLocation>
        <location evidence="1">Membrane</location>
        <topology evidence="1">Single-pass type II membrane protein</topology>
    </subcellularLocation>
</comment>
<dbReference type="InterPro" id="IPR024571">
    <property type="entry name" value="ERAP1-like_C_dom"/>
</dbReference>
<evidence type="ECO:0000259" key="18">
    <source>
        <dbReference type="Pfam" id="PF17900"/>
    </source>
</evidence>
<dbReference type="Proteomes" id="UP000275408">
    <property type="component" value="Unassembled WGS sequence"/>
</dbReference>
<evidence type="ECO:0000256" key="10">
    <source>
        <dbReference type="ARBA" id="ARBA00023049"/>
    </source>
</evidence>
<dbReference type="GO" id="GO:0016020">
    <property type="term" value="C:membrane"/>
    <property type="evidence" value="ECO:0007669"/>
    <property type="project" value="UniProtKB-SubCell"/>
</dbReference>
<evidence type="ECO:0000256" key="13">
    <source>
        <dbReference type="PIRSR" id="PIRSR634016-3"/>
    </source>
</evidence>
<sequence length="866" mass="99572">MSATHICKMADQEDGLYSSEFDDEFKDDIAVSLLPREGDEPERKGILRCSKLNPRRAAIIVAVSFVLLLVIVLLAVYVRSSSTNKALDHQKSTISLRLPRHLLPIEYHVYLHPNLTTFKFSGKVDISLYCNEAANNITLHAGEKLNYSNVQVSFVPDGDDKEKSKLMGISKISRLSGEMIYIKLNSKVERGKNYYLSIEFHSELNRGLSGFYLSTYNSSSGEVRYLATTQFEATDARNAFPCFDEPNMKANFTIVMTREKRHVALANMPLDHTEGVSVWAPPEQIDQGQFALEVAVKVLEYYEDLFKWFGNLVTMEWWNDLWLNEGFASFMEFMGVNHTQPDWKMMELSIYENFQGAMSEDQLSNSHPIMAEVKDPAQINALFDSISYDKGAAIIRMLEDVLGSEVFFQGLQKYLKKYSYSNAQTNDLWQSLTQESISSEGEINVTEMMTSWTSQMGFPVISVKRENKILHIEQQHFLVHSNDKQLTASSSDSRPMWVVPLTFVTQQSKNRSLVLMKKRTIEVKLSPDLSDKSWIKMNAGQTGFYRVNYEKENWDKLVRYLHTEAKVLRTVDRSGLLDDALNLARRRESSLSIRNEEISCYGNPAMADFKNTKTLKYVSYLLHDIAAELSWEEKDDDPHLRRYLRPALLKMAAIYEDVLPESKQRYTAKAKKYFNDWLDKGKPISPNVRYAIYTIGLRVANDSVWTKVFYRYQTETVPSEKKKLMYALTTSQNEVILKRLLKYSLDETKIRSQDSVSVIDSIARNPQGSLLAWQFVQDNYHELYQRYGVGSFDFSRLITSNTAHFNTEEMKTQVSQFFAKVNQGSGERAVRQSLESIEGNIKWMKDHGPAVNKWLKNFLHGKNVSK</sequence>
<dbReference type="GO" id="GO:0005737">
    <property type="term" value="C:cytoplasm"/>
    <property type="evidence" value="ECO:0007669"/>
    <property type="project" value="TreeGrafter"/>
</dbReference>